<accession>A0AAE1RTZ7</accession>
<name>A0AAE1RTZ7_9SOLA</name>
<dbReference type="EMBL" id="JAVYJV010000012">
    <property type="protein sequence ID" value="KAK4357600.1"/>
    <property type="molecule type" value="Genomic_DNA"/>
</dbReference>
<evidence type="ECO:0000313" key="1">
    <source>
        <dbReference type="EMBL" id="KAK4357600.1"/>
    </source>
</evidence>
<gene>
    <name evidence="1" type="ORF">RND71_023210</name>
</gene>
<dbReference type="Proteomes" id="UP001291623">
    <property type="component" value="Unassembled WGS sequence"/>
</dbReference>
<reference evidence="1" key="1">
    <citation type="submission" date="2023-12" db="EMBL/GenBank/DDBJ databases">
        <title>Genome assembly of Anisodus tanguticus.</title>
        <authorList>
            <person name="Wang Y.-J."/>
        </authorList>
    </citation>
    <scope>NUCLEOTIDE SEQUENCE</scope>
    <source>
        <strain evidence="1">KB-2021</strain>
        <tissue evidence="1">Leaf</tissue>
    </source>
</reference>
<keyword evidence="2" id="KW-1185">Reference proteome</keyword>
<dbReference type="AlphaFoldDB" id="A0AAE1RTZ7"/>
<protein>
    <submittedName>
        <fullName evidence="1">Uncharacterized protein</fullName>
    </submittedName>
</protein>
<sequence>MLFIIGMSDWFEKTLTGSYVQENDFIFSSTMWNALPNVECPVFLFYEKEKVYHRMSFRSDTYKYLCQG</sequence>
<evidence type="ECO:0000313" key="2">
    <source>
        <dbReference type="Proteomes" id="UP001291623"/>
    </source>
</evidence>
<organism evidence="1 2">
    <name type="scientific">Anisodus tanguticus</name>
    <dbReference type="NCBI Taxonomy" id="243964"/>
    <lineage>
        <taxon>Eukaryota</taxon>
        <taxon>Viridiplantae</taxon>
        <taxon>Streptophyta</taxon>
        <taxon>Embryophyta</taxon>
        <taxon>Tracheophyta</taxon>
        <taxon>Spermatophyta</taxon>
        <taxon>Magnoliopsida</taxon>
        <taxon>eudicotyledons</taxon>
        <taxon>Gunneridae</taxon>
        <taxon>Pentapetalae</taxon>
        <taxon>asterids</taxon>
        <taxon>lamiids</taxon>
        <taxon>Solanales</taxon>
        <taxon>Solanaceae</taxon>
        <taxon>Solanoideae</taxon>
        <taxon>Hyoscyameae</taxon>
        <taxon>Anisodus</taxon>
    </lineage>
</organism>
<proteinExistence type="predicted"/>
<comment type="caution">
    <text evidence="1">The sequence shown here is derived from an EMBL/GenBank/DDBJ whole genome shotgun (WGS) entry which is preliminary data.</text>
</comment>